<name>A0A0L6UL68_9BASI</name>
<evidence type="ECO:0000313" key="4">
    <source>
        <dbReference type="Proteomes" id="UP000037035"/>
    </source>
</evidence>
<comment type="caution">
    <text evidence="3">The sequence shown here is derived from an EMBL/GenBank/DDBJ whole genome shotgun (WGS) entry which is preliminary data.</text>
</comment>
<organism evidence="3 4">
    <name type="scientific">Puccinia sorghi</name>
    <dbReference type="NCBI Taxonomy" id="27349"/>
    <lineage>
        <taxon>Eukaryota</taxon>
        <taxon>Fungi</taxon>
        <taxon>Dikarya</taxon>
        <taxon>Basidiomycota</taxon>
        <taxon>Pucciniomycotina</taxon>
        <taxon>Pucciniomycetes</taxon>
        <taxon>Pucciniales</taxon>
        <taxon>Pucciniaceae</taxon>
        <taxon>Puccinia</taxon>
    </lineage>
</organism>
<dbReference type="AlphaFoldDB" id="A0A0L6UL68"/>
<feature type="transmembrane region" description="Helical" evidence="2">
    <location>
        <begin position="167"/>
        <end position="190"/>
    </location>
</feature>
<feature type="compositionally biased region" description="Polar residues" evidence="1">
    <location>
        <begin position="10"/>
        <end position="21"/>
    </location>
</feature>
<feature type="region of interest" description="Disordered" evidence="1">
    <location>
        <begin position="1"/>
        <end position="37"/>
    </location>
</feature>
<dbReference type="VEuPathDB" id="FungiDB:VP01_5268g1"/>
<proteinExistence type="predicted"/>
<gene>
    <name evidence="3" type="ORF">VP01_5268g1</name>
</gene>
<evidence type="ECO:0000256" key="2">
    <source>
        <dbReference type="SAM" id="Phobius"/>
    </source>
</evidence>
<keyword evidence="2" id="KW-0472">Membrane</keyword>
<reference evidence="3 4" key="1">
    <citation type="submission" date="2015-08" db="EMBL/GenBank/DDBJ databases">
        <title>Next Generation Sequencing and Analysis of the Genome of Puccinia sorghi L Schw, the Causal Agent of Maize Common Rust.</title>
        <authorList>
            <person name="Rochi L."/>
            <person name="Burguener G."/>
            <person name="Darino M."/>
            <person name="Turjanski A."/>
            <person name="Kreff E."/>
            <person name="Dieguez M.J."/>
            <person name="Sacco F."/>
        </authorList>
    </citation>
    <scope>NUCLEOTIDE SEQUENCE [LARGE SCALE GENOMIC DNA]</scope>
    <source>
        <strain evidence="3 4">RO10H11247</strain>
    </source>
</reference>
<accession>A0A0L6UL68</accession>
<evidence type="ECO:0000256" key="1">
    <source>
        <dbReference type="SAM" id="MobiDB-lite"/>
    </source>
</evidence>
<dbReference type="EMBL" id="LAVV01010462">
    <property type="protein sequence ID" value="KNZ49007.1"/>
    <property type="molecule type" value="Genomic_DNA"/>
</dbReference>
<sequence length="235" mass="27079">PFGRRYRCPNQLQINQTQSPGKSPFPSHMLVSGTSPSPYQPSVAHLLPNEPFQIKHGQSLLPGSQNTPLQLSCSQKYPKSLGKSRSKSSIAGAFENSTNKKFEYLNQHMVWDKRKYLLEDAQNQQQVDRIKICLQTKGQGQLDDSCARMDERGEKHRGNHPPPLHDIWYLIISIFSSFLACGFAVFPYYLGWLHGFFFFFFLILGWFFLFSFNFSHLKLYSSTKNGLQWPLYTSI</sequence>
<feature type="non-terminal residue" evidence="3">
    <location>
        <position position="1"/>
    </location>
</feature>
<keyword evidence="2" id="KW-1133">Transmembrane helix</keyword>
<evidence type="ECO:0000313" key="3">
    <source>
        <dbReference type="EMBL" id="KNZ49007.1"/>
    </source>
</evidence>
<keyword evidence="4" id="KW-1185">Reference proteome</keyword>
<keyword evidence="2" id="KW-0812">Transmembrane</keyword>
<dbReference type="Proteomes" id="UP000037035">
    <property type="component" value="Unassembled WGS sequence"/>
</dbReference>
<protein>
    <submittedName>
        <fullName evidence="3">Uncharacterized protein</fullName>
    </submittedName>
</protein>
<feature type="transmembrane region" description="Helical" evidence="2">
    <location>
        <begin position="196"/>
        <end position="214"/>
    </location>
</feature>